<dbReference type="STRING" id="1121345.SAMN02745217_03809"/>
<name>A0A1M7YJN2_9FIRM</name>
<evidence type="ECO:0000256" key="1">
    <source>
        <dbReference type="SAM" id="MobiDB-lite"/>
    </source>
</evidence>
<dbReference type="Pfam" id="PF18960">
    <property type="entry name" value="DUF5702"/>
    <property type="match status" value="1"/>
</dbReference>
<evidence type="ECO:0000313" key="2">
    <source>
        <dbReference type="EMBL" id="SHO52810.1"/>
    </source>
</evidence>
<dbReference type="OrthoDB" id="5135382at2"/>
<gene>
    <name evidence="2" type="ORF">SAMN02745217_03809</name>
</gene>
<accession>A0A1M7YJN2</accession>
<dbReference type="PROSITE" id="PS51257">
    <property type="entry name" value="PROKAR_LIPOPROTEIN"/>
    <property type="match status" value="1"/>
</dbReference>
<feature type="region of interest" description="Disordered" evidence="1">
    <location>
        <begin position="383"/>
        <end position="434"/>
    </location>
</feature>
<evidence type="ECO:0008006" key="4">
    <source>
        <dbReference type="Google" id="ProtNLM"/>
    </source>
</evidence>
<reference evidence="2 3" key="1">
    <citation type="submission" date="2016-12" db="EMBL/GenBank/DDBJ databases">
        <authorList>
            <person name="Song W.-J."/>
            <person name="Kurnit D.M."/>
        </authorList>
    </citation>
    <scope>NUCLEOTIDE SEQUENCE [LARGE SCALE GENOMIC DNA]</scope>
    <source>
        <strain evidence="2 3">DSM 12503</strain>
    </source>
</reference>
<dbReference type="InterPro" id="IPR043756">
    <property type="entry name" value="DUF5702"/>
</dbReference>
<evidence type="ECO:0000313" key="3">
    <source>
        <dbReference type="Proteomes" id="UP000184612"/>
    </source>
</evidence>
<protein>
    <recommendedName>
        <fullName evidence="4">Flp pilus-assembly TadE/G-like</fullName>
    </recommendedName>
</protein>
<feature type="compositionally biased region" description="Basic and acidic residues" evidence="1">
    <location>
        <begin position="425"/>
        <end position="434"/>
    </location>
</feature>
<feature type="region of interest" description="Disordered" evidence="1">
    <location>
        <begin position="730"/>
        <end position="753"/>
    </location>
</feature>
<organism evidence="2 3">
    <name type="scientific">Anaerocolumna xylanovorans DSM 12503</name>
    <dbReference type="NCBI Taxonomy" id="1121345"/>
    <lineage>
        <taxon>Bacteria</taxon>
        <taxon>Bacillati</taxon>
        <taxon>Bacillota</taxon>
        <taxon>Clostridia</taxon>
        <taxon>Lachnospirales</taxon>
        <taxon>Lachnospiraceae</taxon>
        <taxon>Anaerocolumna</taxon>
    </lineage>
</organism>
<dbReference type="RefSeq" id="WP_073590458.1">
    <property type="nucleotide sequence ID" value="NZ_FRFD01000012.1"/>
</dbReference>
<sequence length="1350" mass="149804">MQKFIQKQKGAISIFLVIILLPMLTIGCTMVDMSRISLARATAESAGDLALNTGLTCYDNVLKDMYGLFAVSQDYDSLMSNLSDYYRNSLQATGLSERETDDYLGQIMDYLEGVSRSGDFTDLLQIHPAEEDSITVSHPQGATLINPALLKSQIVQFMKYRGPINMGLGFLDSLKSFTTLGDQMDVVDKRNEYYDEQKTVIESCETAWKAMYAYQNLGLKEEKFKTEKKSFDGYLRKYIFISDNLIKDYYEGNKYFIKQAPTYATGGGMDYTFYYKSTRPVQIGSASVGSWSALEGYANKMQTAMAAYEQGIKTDAVKRLHIDLKEGVYEIQRVIQYNKTIGAGGNYGDLMHDVYVAYETYRAALRDIDDTIDDLEEAISDRNERISDLEDSLSEEAPEGEETSPEQSASRKEGIRASIDSLEDANERDREKITEREKWKADAAGWTGSFDTFYKRSDVMPRFADISQKMKATVNGTSKLSYDGSMDTFSNADLAEGVFSNAKLGEISGEAQAFYDLLEDGKKQLGIAETELSSVLEKVKTGGALESAEGAWKESAGKDSIQGMAVSEQNLAEVDSVHEFINENDVSDLLKHIFCAKATLKAAQEQMDKYKYGKEPIREVTDFKAAIESLKTAQKDFTAGWENQSILSKDLTEAADTLFEEAYQKPENGITAEWADPIDNPDLEKIDHRFYAFLKNTFHAVTDDNDSYETNKKAKNKELKDKEKKLDDFAKTGEDEVQGDSGSTSYQITGDTRPSVQWPGIKAEVIKENQTAMSEYQAETETGSDPKLDLTVDSKGKGLGQSLITMFSGLGSAIADLGVGLRDNLFLCDYIMNMFSYDTIEKEALWEANGSEPSLSVVKSSLHSSSFTLEGRSVSTVAYGSDGKSLKEGLEHSQDVQKALLTLTNVPVCPEHNAAYLSEVEYMVYGKNSSSTAYGTIYGIRFAFNTVYAFSDSSIRDGARGIAMAIFGTPPLTFLVPIAQAAIIIGVALAESALDLQCLKAGMAVPLYKNKNTWMLSFQNLFENAKDLLLDTAAEKAKSWTDRTVDTAASELDKWLSMTGEELKNKSGAEIKKLSDAVQDSLTTSVNQYAGTAIDQLNTICQKARMLKNAGQLEDKNGNPISEEAYVEQALTDWLEGGGDIKESVVYLAKKEAINVIVTEGFIAQALDWVENMSEGTISAYNDFISDMSEEIESKFTESENAVNKYIDKAVNSVSTAVSQGADELKDTINTSIDGMVSKYGSGTKVDANVNVVASLYSYQYSDYLRLFLMISLMANQEKTLLRMGDVIQSNMNLKREGFLLKNSGTYLQLDAVLEVKPLFMKLPFMPEDTEELLEDTRWYTIRYHGIQGY</sequence>
<feature type="compositionally biased region" description="Acidic residues" evidence="1">
    <location>
        <begin position="389"/>
        <end position="404"/>
    </location>
</feature>
<keyword evidence="3" id="KW-1185">Reference proteome</keyword>
<dbReference type="EMBL" id="FRFD01000012">
    <property type="protein sequence ID" value="SHO52810.1"/>
    <property type="molecule type" value="Genomic_DNA"/>
</dbReference>
<feature type="compositionally biased region" description="Polar residues" evidence="1">
    <location>
        <begin position="740"/>
        <end position="753"/>
    </location>
</feature>
<dbReference type="Proteomes" id="UP000184612">
    <property type="component" value="Unassembled WGS sequence"/>
</dbReference>
<proteinExistence type="predicted"/>